<keyword evidence="1" id="KW-0472">Membrane</keyword>
<dbReference type="STRING" id="642492.Clole_2736"/>
<dbReference type="AlphaFoldDB" id="F2JK21"/>
<evidence type="ECO:0000256" key="1">
    <source>
        <dbReference type="SAM" id="Phobius"/>
    </source>
</evidence>
<evidence type="ECO:0000313" key="2">
    <source>
        <dbReference type="EMBL" id="ADZ84436.1"/>
    </source>
</evidence>
<dbReference type="InterPro" id="IPR019715">
    <property type="entry name" value="Haemolysin_XhlA"/>
</dbReference>
<accession>F2JK21</accession>
<gene>
    <name evidence="2" type="ordered locus">Clole_2736</name>
</gene>
<dbReference type="Pfam" id="PF10779">
    <property type="entry name" value="XhlA"/>
    <property type="match status" value="1"/>
</dbReference>
<dbReference type="EMBL" id="CP002582">
    <property type="protein sequence ID" value="ADZ84436.1"/>
    <property type="molecule type" value="Genomic_DNA"/>
</dbReference>
<feature type="transmembrane region" description="Helical" evidence="1">
    <location>
        <begin position="57"/>
        <end position="75"/>
    </location>
</feature>
<evidence type="ECO:0008006" key="4">
    <source>
        <dbReference type="Google" id="ProtNLM"/>
    </source>
</evidence>
<dbReference type="KEGG" id="cle:Clole_2736"/>
<reference evidence="2 3" key="1">
    <citation type="journal article" date="2011" name="J. Bacteriol.">
        <title>Complete genome sequence of the cellulose-degrading bacterium Cellulosilyticum lentocellum.</title>
        <authorList>
            <consortium name="US DOE Joint Genome Institute"/>
            <person name="Miller D.A."/>
            <person name="Suen G."/>
            <person name="Bruce D."/>
            <person name="Copeland A."/>
            <person name="Cheng J.F."/>
            <person name="Detter C."/>
            <person name="Goodwin L.A."/>
            <person name="Han C.S."/>
            <person name="Hauser L.J."/>
            <person name="Land M.L."/>
            <person name="Lapidus A."/>
            <person name="Lucas S."/>
            <person name="Meincke L."/>
            <person name="Pitluck S."/>
            <person name="Tapia R."/>
            <person name="Teshima H."/>
            <person name="Woyke T."/>
            <person name="Fox B.G."/>
            <person name="Angert E.R."/>
            <person name="Currie C.R."/>
        </authorList>
    </citation>
    <scope>NUCLEOTIDE SEQUENCE [LARGE SCALE GENOMIC DNA]</scope>
    <source>
        <strain evidence="3">ATCC 49066 / DSM 5427 / NCIMB 11756 / RHM5</strain>
    </source>
</reference>
<keyword evidence="3" id="KW-1185">Reference proteome</keyword>
<organism evidence="2 3">
    <name type="scientific">Cellulosilyticum lentocellum (strain ATCC 49066 / DSM 5427 / NCIMB 11756 / RHM5)</name>
    <name type="common">Clostridium lentocellum</name>
    <dbReference type="NCBI Taxonomy" id="642492"/>
    <lineage>
        <taxon>Bacteria</taxon>
        <taxon>Bacillati</taxon>
        <taxon>Bacillota</taxon>
        <taxon>Clostridia</taxon>
        <taxon>Lachnospirales</taxon>
        <taxon>Cellulosilyticaceae</taxon>
        <taxon>Cellulosilyticum</taxon>
    </lineage>
</organism>
<keyword evidence="1" id="KW-0812">Transmembrane</keyword>
<name>F2JK21_CELLD</name>
<keyword evidence="1" id="KW-1133">Transmembrane helix</keyword>
<dbReference type="HOGENOM" id="CLU_187592_0_1_9"/>
<dbReference type="RefSeq" id="WP_013657728.1">
    <property type="nucleotide sequence ID" value="NC_015275.1"/>
</dbReference>
<evidence type="ECO:0000313" key="3">
    <source>
        <dbReference type="Proteomes" id="UP000008467"/>
    </source>
</evidence>
<dbReference type="Proteomes" id="UP000008467">
    <property type="component" value="Chromosome"/>
</dbReference>
<sequence>MPQDTQDVLQAIMEKLGSIKAAVESIMPTVDLKIENLENMLKVANHRILDLEEQNKWLWRCIVGAIIAGVIAMYFK</sequence>
<protein>
    <recommendedName>
        <fullName evidence="4">Hemolysin XhlA</fullName>
    </recommendedName>
</protein>
<proteinExistence type="predicted"/>